<protein>
    <submittedName>
        <fullName evidence="1">Two-component system sensor histidine kinase YesM</fullName>
    </submittedName>
</protein>
<comment type="caution">
    <text evidence="1">The sequence shown here is derived from an EMBL/GenBank/DDBJ whole genome shotgun (WGS) entry which is preliminary data.</text>
</comment>
<keyword evidence="1" id="KW-0418">Kinase</keyword>
<evidence type="ECO:0000313" key="2">
    <source>
        <dbReference type="Proteomes" id="UP001374599"/>
    </source>
</evidence>
<keyword evidence="2" id="KW-1185">Reference proteome</keyword>
<organism evidence="1 2">
    <name type="scientific">Vallitalea maricola</name>
    <dbReference type="NCBI Taxonomy" id="3074433"/>
    <lineage>
        <taxon>Bacteria</taxon>
        <taxon>Bacillati</taxon>
        <taxon>Bacillota</taxon>
        <taxon>Clostridia</taxon>
        <taxon>Lachnospirales</taxon>
        <taxon>Vallitaleaceae</taxon>
        <taxon>Vallitalea</taxon>
    </lineage>
</organism>
<evidence type="ECO:0000313" key="1">
    <source>
        <dbReference type="EMBL" id="GMQ60787.1"/>
    </source>
</evidence>
<dbReference type="EMBL" id="BTPU01000001">
    <property type="protein sequence ID" value="GMQ60787.1"/>
    <property type="molecule type" value="Genomic_DNA"/>
</dbReference>
<name>A0ACB5UDP6_9FIRM</name>
<proteinExistence type="predicted"/>
<keyword evidence="1" id="KW-0808">Transferase</keyword>
<sequence>MLNINTKSIKSKIVLYSTLSLLMIGTLSNIFIYQYFNKILSSKVSTINNMNISNLSSQIDIRLSNLNDLTLLIVNNVSIQNIIGYEDLDNSFLKSSGIEVQNILTNYIVSSIVNQYVKKAVIFNDAGMLIESMGKESGYLNDYANITTSKNFKILSENPKQLYQMISEPVVSSGKLCMPILKPIYSLSNKYINGWLYMEIDLGIINDILDSYKSYTTLFVTTQNNNIIHSNNHYNIDYNNIIKDESNSYSDYIIKSYNLDKYNWKIYTVEKLININIESQNMLSVFYITVGISLVAGLLIFIGASNIITRPIKLLKIRIKKISSKDFSYDDETENLHGEIGEIGHVINEMASDMEKLLEQSIEMTNEKKNFEIAMLQSQVNPHFLYNTLNSIHWMATLQKNTGICRLVDALTNLLKNMAKSFSDKVTLEEELRLLDDYLTIQSIRYMESFEFVNKIEPSLYNIKIVKMTLQPLVENAIFHGIEPKGKFGTITLDSHIKDNCLFITVTDDGIGMTEDDINRLTSRKKETNKGSINGIGYYNVNLRLKLIYGDDYGLSIKSELSKYTTITIKIPIEE</sequence>
<accession>A0ACB5UDP6</accession>
<reference evidence="1" key="1">
    <citation type="submission" date="2023-09" db="EMBL/GenBank/DDBJ databases">
        <title>Vallitalea sediminicola and Vallitalea maricola sp. nov., anaerobic bacteria isolated from marine sediment.</title>
        <authorList>
            <person name="Hirano S."/>
            <person name="Maeda A."/>
            <person name="Terahara T."/>
            <person name="Mori K."/>
            <person name="Hamada M."/>
            <person name="Matsumoto R."/>
            <person name="Kobayashi T."/>
        </authorList>
    </citation>
    <scope>NUCLEOTIDE SEQUENCE</scope>
    <source>
        <strain evidence="1">AN17-2</strain>
    </source>
</reference>
<dbReference type="Proteomes" id="UP001374599">
    <property type="component" value="Unassembled WGS sequence"/>
</dbReference>
<gene>
    <name evidence="1" type="primary">yesM_1</name>
    <name evidence="1" type="ORF">AN2V17_00130</name>
</gene>